<dbReference type="KEGG" id="clia:C3E79_04000"/>
<evidence type="ECO:0000313" key="1">
    <source>
        <dbReference type="EMBL" id="AWB83751.1"/>
    </source>
</evidence>
<evidence type="ECO:0000313" key="2">
    <source>
        <dbReference type="Proteomes" id="UP000244754"/>
    </source>
</evidence>
<accession>A0A2S0WDB1</accession>
<gene>
    <name evidence="1" type="ORF">C3E79_04000</name>
</gene>
<protein>
    <submittedName>
        <fullName evidence="1">Uncharacterized protein</fullName>
    </submittedName>
</protein>
<dbReference type="SUPFAM" id="SSF159275">
    <property type="entry name" value="PA1994-like"/>
    <property type="match status" value="1"/>
</dbReference>
<dbReference type="EMBL" id="CP026948">
    <property type="protein sequence ID" value="AWB83751.1"/>
    <property type="molecule type" value="Genomic_DNA"/>
</dbReference>
<dbReference type="Proteomes" id="UP000244754">
    <property type="component" value="Chromosome"/>
</dbReference>
<keyword evidence="2" id="KW-1185">Reference proteome</keyword>
<dbReference type="AlphaFoldDB" id="A0A2S0WDB1"/>
<dbReference type="RefSeq" id="WP_108403760.1">
    <property type="nucleotide sequence ID" value="NZ_CP026948.1"/>
</dbReference>
<sequence length="196" mass="21517">MERTYAWQHINNPSIRNEARVRFHDAGLSATGTQHGEGYSAAWTLSAVENWVTQRVAIDVVGEGWRRHLDLVRTDGGEWTSAIEESGIQPLGLPSPGIAESADLSTALDCDLALCPLTNTMPIRRLGLLEAEVPSTQLLMAWIDVPSLQVIASDQYYSSISPGAVRYSSGTRGVDVELEVDREGVVLYYPHLAQRI</sequence>
<proteinExistence type="predicted"/>
<name>A0A2S0WDB1_9CORY</name>
<reference evidence="2" key="1">
    <citation type="submission" date="2018-01" db="EMBL/GenBank/DDBJ databases">
        <authorList>
            <person name="Li J."/>
        </authorList>
    </citation>
    <scope>NUCLEOTIDE SEQUENCE [LARGE SCALE GENOMIC DNA]</scope>
    <source>
        <strain evidence="2">2184</strain>
    </source>
</reference>
<dbReference type="InterPro" id="IPR009467">
    <property type="entry name" value="Glycolipid-bd_prot_put"/>
</dbReference>
<dbReference type="OrthoDB" id="7347529at2"/>
<organism evidence="1 2">
    <name type="scientific">Corynebacterium liangguodongii</name>
    <dbReference type="NCBI Taxonomy" id="2079535"/>
    <lineage>
        <taxon>Bacteria</taxon>
        <taxon>Bacillati</taxon>
        <taxon>Actinomycetota</taxon>
        <taxon>Actinomycetes</taxon>
        <taxon>Mycobacteriales</taxon>
        <taxon>Corynebacteriaceae</taxon>
        <taxon>Corynebacterium</taxon>
    </lineage>
</organism>
<dbReference type="Pfam" id="PF06475">
    <property type="entry name" value="Glycolipid_bind"/>
    <property type="match status" value="1"/>
</dbReference>